<dbReference type="Proteomes" id="UP001409585">
    <property type="component" value="Unassembled WGS sequence"/>
</dbReference>
<evidence type="ECO:0000313" key="9">
    <source>
        <dbReference type="Proteomes" id="UP001409585"/>
    </source>
</evidence>
<protein>
    <submittedName>
        <fullName evidence="8">Aromatic ring-hydroxylating dioxygenase subunit alpha</fullName>
    </submittedName>
</protein>
<organism evidence="8 9">
    <name type="scientific">Halioxenophilus aromaticivorans</name>
    <dbReference type="NCBI Taxonomy" id="1306992"/>
    <lineage>
        <taxon>Bacteria</taxon>
        <taxon>Pseudomonadati</taxon>
        <taxon>Pseudomonadota</taxon>
        <taxon>Gammaproteobacteria</taxon>
        <taxon>Alteromonadales</taxon>
        <taxon>Alteromonadaceae</taxon>
        <taxon>Halioxenophilus</taxon>
    </lineage>
</organism>
<evidence type="ECO:0000256" key="3">
    <source>
        <dbReference type="ARBA" id="ARBA00022723"/>
    </source>
</evidence>
<evidence type="ECO:0000256" key="5">
    <source>
        <dbReference type="ARBA" id="ARBA00023004"/>
    </source>
</evidence>
<dbReference type="Gene3D" id="3.90.380.10">
    <property type="entry name" value="Naphthalene 1,2-dioxygenase Alpha Subunit, Chain A, domain 1"/>
    <property type="match status" value="1"/>
</dbReference>
<dbReference type="SUPFAM" id="SSF50022">
    <property type="entry name" value="ISP domain"/>
    <property type="match status" value="1"/>
</dbReference>
<comment type="caution">
    <text evidence="8">The sequence shown here is derived from an EMBL/GenBank/DDBJ whole genome shotgun (WGS) entry which is preliminary data.</text>
</comment>
<keyword evidence="2" id="KW-0001">2Fe-2S</keyword>
<keyword evidence="6" id="KW-0411">Iron-sulfur</keyword>
<feature type="domain" description="Rieske" evidence="7">
    <location>
        <begin position="44"/>
        <end position="153"/>
    </location>
</feature>
<dbReference type="GO" id="GO:0005506">
    <property type="term" value="F:iron ion binding"/>
    <property type="evidence" value="ECO:0007669"/>
    <property type="project" value="InterPro"/>
</dbReference>
<sequence length="429" mass="48065">MSNVIARCASTIRDLVQEDRVHKSLYSDPELFEQELDKVFNNTWVWVAHESEVPDKGSYKTAMIGRHPVIVSRDRKNQIHVLQNRCRHRGATVCEGKHGKTKAFTCPYHGWGYALDGELRALPKPEEYEGILDKAEHGLEKLRHESYQGMIFATFRDDIEPLEDFLGGAKKWIDLFMKQGGGYPVKALGDHRFRFPGNWKIQLENTTDAYHFPIVHKSFISSVDEATQDVFDFLDGDGYVEDLGNGHSVMVMIPDLVDLEANLDEPIPKRFSELAQTLADEGHSDEEVRKLVRAAGGSGFNLNLFPNVACSMAFFRVLTPISVNSTEIHHVAIGGDGAPAAFNKMRLRLHEHFQGPMGFGTPDDGEAWERVQRGANAGKDGWILVNRGMSKLSQSDDGNVKGAVCSETGMRSAYKQYLKCMIAEENNHA</sequence>
<gene>
    <name evidence="8" type="ORF">GCM10025791_33070</name>
</gene>
<keyword evidence="4" id="KW-0560">Oxidoreductase</keyword>
<comment type="cofactor">
    <cofactor evidence="1">
        <name>Fe cation</name>
        <dbReference type="ChEBI" id="CHEBI:24875"/>
    </cofactor>
</comment>
<dbReference type="GO" id="GO:0051537">
    <property type="term" value="F:2 iron, 2 sulfur cluster binding"/>
    <property type="evidence" value="ECO:0007669"/>
    <property type="project" value="UniProtKB-KW"/>
</dbReference>
<dbReference type="CDD" id="cd03469">
    <property type="entry name" value="Rieske_RO_Alpha_N"/>
    <property type="match status" value="1"/>
</dbReference>
<dbReference type="PROSITE" id="PS51296">
    <property type="entry name" value="RIESKE"/>
    <property type="match status" value="1"/>
</dbReference>
<dbReference type="PANTHER" id="PTHR43756">
    <property type="entry name" value="CHOLINE MONOOXYGENASE, CHLOROPLASTIC"/>
    <property type="match status" value="1"/>
</dbReference>
<evidence type="ECO:0000256" key="1">
    <source>
        <dbReference type="ARBA" id="ARBA00001962"/>
    </source>
</evidence>
<dbReference type="RefSeq" id="WP_345424847.1">
    <property type="nucleotide sequence ID" value="NZ_AP031496.1"/>
</dbReference>
<keyword evidence="5" id="KW-0408">Iron</keyword>
<dbReference type="InterPro" id="IPR015879">
    <property type="entry name" value="Ring_hydroxy_dOase_asu_C_dom"/>
</dbReference>
<dbReference type="Pfam" id="PF00355">
    <property type="entry name" value="Rieske"/>
    <property type="match status" value="1"/>
</dbReference>
<evidence type="ECO:0000259" key="7">
    <source>
        <dbReference type="PROSITE" id="PS51296"/>
    </source>
</evidence>
<keyword evidence="3" id="KW-0479">Metal-binding</keyword>
<keyword evidence="8" id="KW-0223">Dioxygenase</keyword>
<name>A0AAV3U5S3_9ALTE</name>
<dbReference type="PRINTS" id="PR00090">
    <property type="entry name" value="RNGDIOXGNASE"/>
</dbReference>
<proteinExistence type="predicted"/>
<dbReference type="Gene3D" id="2.102.10.10">
    <property type="entry name" value="Rieske [2Fe-2S] iron-sulphur domain"/>
    <property type="match status" value="1"/>
</dbReference>
<dbReference type="EMBL" id="BAABLX010000028">
    <property type="protein sequence ID" value="GAA4950168.1"/>
    <property type="molecule type" value="Genomic_DNA"/>
</dbReference>
<evidence type="ECO:0000256" key="6">
    <source>
        <dbReference type="ARBA" id="ARBA00023014"/>
    </source>
</evidence>
<dbReference type="InterPro" id="IPR001663">
    <property type="entry name" value="Rng_hydr_dOase-A"/>
</dbReference>
<keyword evidence="9" id="KW-1185">Reference proteome</keyword>
<dbReference type="SUPFAM" id="SSF55961">
    <property type="entry name" value="Bet v1-like"/>
    <property type="match status" value="1"/>
</dbReference>
<dbReference type="AlphaFoldDB" id="A0AAV3U5S3"/>
<dbReference type="GO" id="GO:0051213">
    <property type="term" value="F:dioxygenase activity"/>
    <property type="evidence" value="ECO:0007669"/>
    <property type="project" value="UniProtKB-KW"/>
</dbReference>
<dbReference type="Pfam" id="PF00848">
    <property type="entry name" value="Ring_hydroxyl_A"/>
    <property type="match status" value="1"/>
</dbReference>
<dbReference type="InterPro" id="IPR017941">
    <property type="entry name" value="Rieske_2Fe-2S"/>
</dbReference>
<reference evidence="9" key="1">
    <citation type="journal article" date="2019" name="Int. J. Syst. Evol. Microbiol.">
        <title>The Global Catalogue of Microorganisms (GCM) 10K type strain sequencing project: providing services to taxonomists for standard genome sequencing and annotation.</title>
        <authorList>
            <consortium name="The Broad Institute Genomics Platform"/>
            <consortium name="The Broad Institute Genome Sequencing Center for Infectious Disease"/>
            <person name="Wu L."/>
            <person name="Ma J."/>
        </authorList>
    </citation>
    <scope>NUCLEOTIDE SEQUENCE [LARGE SCALE GENOMIC DNA]</scope>
    <source>
        <strain evidence="9">JCM 19134</strain>
    </source>
</reference>
<dbReference type="PANTHER" id="PTHR43756:SF5">
    <property type="entry name" value="CHOLINE MONOOXYGENASE, CHLOROPLASTIC"/>
    <property type="match status" value="1"/>
</dbReference>
<dbReference type="InterPro" id="IPR036922">
    <property type="entry name" value="Rieske_2Fe-2S_sf"/>
</dbReference>
<accession>A0AAV3U5S3</accession>
<evidence type="ECO:0000313" key="8">
    <source>
        <dbReference type="EMBL" id="GAA4950168.1"/>
    </source>
</evidence>
<evidence type="ECO:0000256" key="4">
    <source>
        <dbReference type="ARBA" id="ARBA00023002"/>
    </source>
</evidence>
<evidence type="ECO:0000256" key="2">
    <source>
        <dbReference type="ARBA" id="ARBA00022714"/>
    </source>
</evidence>
<dbReference type="CDD" id="cd08879">
    <property type="entry name" value="RHO_alpha_C_AntDO-like"/>
    <property type="match status" value="1"/>
</dbReference>